<protein>
    <submittedName>
        <fullName evidence="5">Uncharacterized protein</fullName>
    </submittedName>
</protein>
<dbReference type="PRINTS" id="PR00320">
    <property type="entry name" value="GPROTEINBRPT"/>
</dbReference>
<feature type="repeat" description="WD" evidence="3">
    <location>
        <begin position="189"/>
        <end position="222"/>
    </location>
</feature>
<dbReference type="PANTHER" id="PTHR16017:SF0">
    <property type="entry name" value="WD REPEAT-CONTAINING PROTEIN 70"/>
    <property type="match status" value="1"/>
</dbReference>
<evidence type="ECO:0000256" key="4">
    <source>
        <dbReference type="SAM" id="MobiDB-lite"/>
    </source>
</evidence>
<dbReference type="SMART" id="SM00320">
    <property type="entry name" value="WD40"/>
    <property type="match status" value="4"/>
</dbReference>
<evidence type="ECO:0000313" key="5">
    <source>
        <dbReference type="EMBL" id="PVU96186.1"/>
    </source>
</evidence>
<dbReference type="Pfam" id="PF00400">
    <property type="entry name" value="WD40"/>
    <property type="match status" value="3"/>
</dbReference>
<dbReference type="PROSITE" id="PS50082">
    <property type="entry name" value="WD_REPEATS_2"/>
    <property type="match status" value="3"/>
</dbReference>
<accession>A0A2T9YV73</accession>
<dbReference type="GO" id="GO:0035861">
    <property type="term" value="C:site of double-strand break"/>
    <property type="evidence" value="ECO:0007669"/>
    <property type="project" value="TreeGrafter"/>
</dbReference>
<dbReference type="Proteomes" id="UP000245383">
    <property type="component" value="Unassembled WGS sequence"/>
</dbReference>
<name>A0A2T9YV73_9FUNG</name>
<dbReference type="PANTHER" id="PTHR16017">
    <property type="entry name" value="GASTRULATION DEFECTIVE PROTEIN 1-RELATED"/>
    <property type="match status" value="1"/>
</dbReference>
<evidence type="ECO:0000256" key="3">
    <source>
        <dbReference type="PROSITE-ProRule" id="PRU00221"/>
    </source>
</evidence>
<dbReference type="OrthoDB" id="10264376at2759"/>
<evidence type="ECO:0000256" key="1">
    <source>
        <dbReference type="ARBA" id="ARBA00022574"/>
    </source>
</evidence>
<dbReference type="EMBL" id="MBFR01000039">
    <property type="protein sequence ID" value="PVU96186.1"/>
    <property type="molecule type" value="Genomic_DNA"/>
</dbReference>
<evidence type="ECO:0000313" key="6">
    <source>
        <dbReference type="Proteomes" id="UP000245383"/>
    </source>
</evidence>
<gene>
    <name evidence="5" type="ORF">BB561_001357</name>
</gene>
<dbReference type="InterPro" id="IPR051858">
    <property type="entry name" value="WD_repeat_GAD-1"/>
</dbReference>
<keyword evidence="2" id="KW-0677">Repeat</keyword>
<dbReference type="PROSITE" id="PS50294">
    <property type="entry name" value="WD_REPEATS_REGION"/>
    <property type="match status" value="3"/>
</dbReference>
<dbReference type="InterPro" id="IPR015943">
    <property type="entry name" value="WD40/YVTN_repeat-like_dom_sf"/>
</dbReference>
<dbReference type="SUPFAM" id="SSF50978">
    <property type="entry name" value="WD40 repeat-like"/>
    <property type="match status" value="1"/>
</dbReference>
<dbReference type="InterPro" id="IPR036322">
    <property type="entry name" value="WD40_repeat_dom_sf"/>
</dbReference>
<dbReference type="GO" id="GO:0005634">
    <property type="term" value="C:nucleus"/>
    <property type="evidence" value="ECO:0007669"/>
    <property type="project" value="TreeGrafter"/>
</dbReference>
<organism evidence="5 6">
    <name type="scientific">Smittium simulii</name>
    <dbReference type="NCBI Taxonomy" id="133385"/>
    <lineage>
        <taxon>Eukaryota</taxon>
        <taxon>Fungi</taxon>
        <taxon>Fungi incertae sedis</taxon>
        <taxon>Zoopagomycota</taxon>
        <taxon>Kickxellomycotina</taxon>
        <taxon>Harpellomycetes</taxon>
        <taxon>Harpellales</taxon>
        <taxon>Legeriomycetaceae</taxon>
        <taxon>Smittium</taxon>
    </lineage>
</organism>
<feature type="repeat" description="WD" evidence="3">
    <location>
        <begin position="243"/>
        <end position="271"/>
    </location>
</feature>
<feature type="region of interest" description="Disordered" evidence="4">
    <location>
        <begin position="519"/>
        <end position="538"/>
    </location>
</feature>
<comment type="caution">
    <text evidence="5">The sequence shown here is derived from an EMBL/GenBank/DDBJ whole genome shotgun (WGS) entry which is preliminary data.</text>
</comment>
<keyword evidence="6" id="KW-1185">Reference proteome</keyword>
<feature type="repeat" description="WD" evidence="3">
    <location>
        <begin position="88"/>
        <end position="129"/>
    </location>
</feature>
<sequence length="538" mass="60016">MGQNTFTKNAFGSGSLNFAAMYKKNKDTNFTDANAKPEKSCIEDLKDNVNTNYLDDSVKTTSNNLLNKSGKDTKNEIQFTSYNNSVNIKGHEKTISAIDWDKSGATMATGGYDYLVKLWNFGTMDASFQSFREIEPAEGCQVNDISFSSNGENFLVATTSSQAKLFDKSGLFLQVYKKGDMYIRDMRHTSGHVSSINSCLWNPQNKQEFLTASDDSTVRIWDPDYYLKQKQHIEKAHDSGNFISSLEISPNETKLLSRSEDQTIKLWDVRSFKSPIATAYDINSCYYQANACFSPDGKFVLAATGATKIKKTKELSDKDSAKLVFMDSGSLNIVNQKSLSNMGNVDNKTNNSSEKNTSDEAVPVKVCWHKTLNQIAVSKSDGTITICYDDEKSIKGAKLCVSKAVKIKSTASDIYTGQSTGKIITPNTLPLFKESTSRSSKRRMEKIRKDPIASHRPELPVRGQGRGGVIGTSETQYIMRSIIKDTTRDQDPREALLKHAAAAEESPYWVAPAYKKNQPKSIFNEKGMEDEPELKRRK</sequence>
<dbReference type="Gene3D" id="2.130.10.10">
    <property type="entry name" value="YVTN repeat-like/Quinoprotein amine dehydrogenase"/>
    <property type="match status" value="2"/>
</dbReference>
<dbReference type="AlphaFoldDB" id="A0A2T9YV73"/>
<keyword evidence="1 3" id="KW-0853">WD repeat</keyword>
<dbReference type="InterPro" id="IPR020472">
    <property type="entry name" value="WD40_PAC1"/>
</dbReference>
<proteinExistence type="predicted"/>
<dbReference type="InterPro" id="IPR001680">
    <property type="entry name" value="WD40_rpt"/>
</dbReference>
<evidence type="ECO:0000256" key="2">
    <source>
        <dbReference type="ARBA" id="ARBA00022737"/>
    </source>
</evidence>
<reference evidence="5 6" key="1">
    <citation type="journal article" date="2018" name="MBio">
        <title>Comparative Genomics Reveals the Core Gene Toolbox for the Fungus-Insect Symbiosis.</title>
        <authorList>
            <person name="Wang Y."/>
            <person name="Stata M."/>
            <person name="Wang W."/>
            <person name="Stajich J.E."/>
            <person name="White M.M."/>
            <person name="Moncalvo J.M."/>
        </authorList>
    </citation>
    <scope>NUCLEOTIDE SEQUENCE [LARGE SCALE GENOMIC DNA]</scope>
    <source>
        <strain evidence="5 6">SWE-8-4</strain>
    </source>
</reference>
<dbReference type="STRING" id="133385.A0A2T9YV73"/>